<dbReference type="OrthoDB" id="8778623at2"/>
<gene>
    <name evidence="1" type="ORF">SAMN06265784_101993</name>
</gene>
<keyword evidence="2" id="KW-1185">Reference proteome</keyword>
<reference evidence="2" key="1">
    <citation type="submission" date="2017-04" db="EMBL/GenBank/DDBJ databases">
        <authorList>
            <person name="Varghese N."/>
            <person name="Submissions S."/>
        </authorList>
    </citation>
    <scope>NUCLEOTIDE SEQUENCE [LARGE SCALE GENOMIC DNA]</scope>
    <source>
        <strain evidence="2">LMG 29540</strain>
    </source>
</reference>
<dbReference type="AlphaFoldDB" id="A0A1X7ISJ0"/>
<evidence type="ECO:0000313" key="2">
    <source>
        <dbReference type="Proteomes" id="UP000193228"/>
    </source>
</evidence>
<accession>A0A1X7ISJ0</accession>
<dbReference type="RefSeq" id="WP_085481090.1">
    <property type="nucleotide sequence ID" value="NZ_FXAT01000001.1"/>
</dbReference>
<proteinExistence type="predicted"/>
<dbReference type="Proteomes" id="UP000193228">
    <property type="component" value="Unassembled WGS sequence"/>
</dbReference>
<sequence length="215" mass="24022">MELDPSVMAGFGVSEHDIQSFTELNAGLAGIDTSRLSKFLLVQLTSAWKHRTINTFAITDVIQQLEGRGPNRSSTAKPRPFKHEPLRGLWKVHFFDPRFLMHNISNQWGLPGPESDKFDKLCAHVAAEENENPSTVGWQGRLAHELVIEGYQDRAAKRKLTGEWLIFGVQEQKNVYLALCTHSDGPEQDSEIYNALLSLCGEEFPEVFATVAGGE</sequence>
<dbReference type="EMBL" id="FXAT01000001">
    <property type="protein sequence ID" value="SMG17747.1"/>
    <property type="molecule type" value="Genomic_DNA"/>
</dbReference>
<organism evidence="1 2">
    <name type="scientific">Paraburkholderia susongensis</name>
    <dbReference type="NCBI Taxonomy" id="1515439"/>
    <lineage>
        <taxon>Bacteria</taxon>
        <taxon>Pseudomonadati</taxon>
        <taxon>Pseudomonadota</taxon>
        <taxon>Betaproteobacteria</taxon>
        <taxon>Burkholderiales</taxon>
        <taxon>Burkholderiaceae</taxon>
        <taxon>Paraburkholderia</taxon>
    </lineage>
</organism>
<evidence type="ECO:0000313" key="1">
    <source>
        <dbReference type="EMBL" id="SMG17747.1"/>
    </source>
</evidence>
<name>A0A1X7ISJ0_9BURK</name>
<protein>
    <submittedName>
        <fullName evidence="1">Uncharacterized protein</fullName>
    </submittedName>
</protein>